<sequence>MGFKDTINKIFSSGTETKENHFDETLKTHYYKTTKDKVIKELEVMFGAKQGYEVASISEEHGEVIVRIKKGKKAFMVVTVIMVRPFRTAIDFSVSTDTIIFTDFGYSGKLIRELYKELDSRLPFVGTSLGDKLTKE</sequence>
<evidence type="ECO:0000313" key="2">
    <source>
        <dbReference type="Proteomes" id="UP000281498"/>
    </source>
</evidence>
<protein>
    <submittedName>
        <fullName evidence="1">DUF1499 domain-containing protein</fullName>
    </submittedName>
</protein>
<dbReference type="EMBL" id="PDOE01000005">
    <property type="protein sequence ID" value="RKL66690.1"/>
    <property type="molecule type" value="Genomic_DNA"/>
</dbReference>
<dbReference type="Proteomes" id="UP000281498">
    <property type="component" value="Unassembled WGS sequence"/>
</dbReference>
<dbReference type="OrthoDB" id="2353056at2"/>
<comment type="caution">
    <text evidence="1">The sequence shown here is derived from an EMBL/GenBank/DDBJ whole genome shotgun (WGS) entry which is preliminary data.</text>
</comment>
<evidence type="ECO:0000313" key="1">
    <source>
        <dbReference type="EMBL" id="RKL66690.1"/>
    </source>
</evidence>
<accession>A0A3A9K757</accession>
<gene>
    <name evidence="1" type="ORF">CR203_12685</name>
</gene>
<reference evidence="1 2" key="1">
    <citation type="submission" date="2017-10" db="EMBL/GenBank/DDBJ databases">
        <title>Bacillus sp. nov., a halophilic bacterium isolated from a Keqin Lake.</title>
        <authorList>
            <person name="Wang H."/>
        </authorList>
    </citation>
    <scope>NUCLEOTIDE SEQUENCE [LARGE SCALE GENOMIC DNA]</scope>
    <source>
        <strain evidence="1 2">KCTC 13187</strain>
    </source>
</reference>
<proteinExistence type="predicted"/>
<dbReference type="RefSeq" id="WP_110934890.1">
    <property type="nucleotide sequence ID" value="NZ_KZ614146.1"/>
</dbReference>
<name>A0A3A9K757_9BACI</name>
<keyword evidence="2" id="KW-1185">Reference proteome</keyword>
<dbReference type="AlphaFoldDB" id="A0A3A9K757"/>
<organism evidence="1 2">
    <name type="scientific">Salipaludibacillus neizhouensis</name>
    <dbReference type="NCBI Taxonomy" id="885475"/>
    <lineage>
        <taxon>Bacteria</taxon>
        <taxon>Bacillati</taxon>
        <taxon>Bacillota</taxon>
        <taxon>Bacilli</taxon>
        <taxon>Bacillales</taxon>
        <taxon>Bacillaceae</taxon>
    </lineage>
</organism>